<dbReference type="Gene3D" id="3.30.450.20">
    <property type="entry name" value="PAS domain"/>
    <property type="match status" value="1"/>
</dbReference>
<dbReference type="EMBL" id="FWZU01000004">
    <property type="protein sequence ID" value="SMF27708.1"/>
    <property type="molecule type" value="Genomic_DNA"/>
</dbReference>
<dbReference type="PRINTS" id="PR00344">
    <property type="entry name" value="BCTRLSENSOR"/>
</dbReference>
<evidence type="ECO:0000256" key="1">
    <source>
        <dbReference type="ARBA" id="ARBA00000085"/>
    </source>
</evidence>
<keyword evidence="8" id="KW-0902">Two-component regulatory system</keyword>
<gene>
    <name evidence="11" type="ORF">SAMN06295933_2662</name>
</gene>
<dbReference type="PANTHER" id="PTHR43065">
    <property type="entry name" value="SENSOR HISTIDINE KINASE"/>
    <property type="match status" value="1"/>
</dbReference>
<dbReference type="InterPro" id="IPR036097">
    <property type="entry name" value="HisK_dim/P_sf"/>
</dbReference>
<evidence type="ECO:0000256" key="3">
    <source>
        <dbReference type="ARBA" id="ARBA00022553"/>
    </source>
</evidence>
<proteinExistence type="predicted"/>
<reference evidence="12" key="1">
    <citation type="submission" date="2017-04" db="EMBL/GenBank/DDBJ databases">
        <authorList>
            <person name="Varghese N."/>
            <person name="Submissions S."/>
        </authorList>
    </citation>
    <scope>NUCLEOTIDE SEQUENCE [LARGE SCALE GENOMIC DNA]</scope>
    <source>
        <strain evidence="12">K3S</strain>
    </source>
</reference>
<dbReference type="InterPro" id="IPR000014">
    <property type="entry name" value="PAS"/>
</dbReference>
<dbReference type="PROSITE" id="PS50109">
    <property type="entry name" value="HIS_KIN"/>
    <property type="match status" value="1"/>
</dbReference>
<comment type="catalytic activity">
    <reaction evidence="1">
        <text>ATP + protein L-histidine = ADP + protein N-phospho-L-histidine.</text>
        <dbReference type="EC" id="2.7.13.3"/>
    </reaction>
</comment>
<dbReference type="InterPro" id="IPR005467">
    <property type="entry name" value="His_kinase_dom"/>
</dbReference>
<keyword evidence="12" id="KW-1185">Reference proteome</keyword>
<organism evidence="11 12">
    <name type="scientific">Desulfovibrio gilichinskyi</name>
    <dbReference type="NCBI Taxonomy" id="1519643"/>
    <lineage>
        <taxon>Bacteria</taxon>
        <taxon>Pseudomonadati</taxon>
        <taxon>Thermodesulfobacteriota</taxon>
        <taxon>Desulfovibrionia</taxon>
        <taxon>Desulfovibrionales</taxon>
        <taxon>Desulfovibrionaceae</taxon>
        <taxon>Desulfovibrio</taxon>
    </lineage>
</organism>
<feature type="domain" description="Histidine kinase" evidence="9">
    <location>
        <begin position="312"/>
        <end position="564"/>
    </location>
</feature>
<evidence type="ECO:0000256" key="6">
    <source>
        <dbReference type="ARBA" id="ARBA00022777"/>
    </source>
</evidence>
<dbReference type="Gene3D" id="3.30.565.10">
    <property type="entry name" value="Histidine kinase-like ATPase, C-terminal domain"/>
    <property type="match status" value="1"/>
</dbReference>
<evidence type="ECO:0000259" key="10">
    <source>
        <dbReference type="PROSITE" id="PS50112"/>
    </source>
</evidence>
<dbReference type="PANTHER" id="PTHR43065:SF46">
    <property type="entry name" value="C4-DICARBOXYLATE TRANSPORT SENSOR PROTEIN DCTB"/>
    <property type="match status" value="1"/>
</dbReference>
<evidence type="ECO:0000256" key="7">
    <source>
        <dbReference type="ARBA" id="ARBA00022840"/>
    </source>
</evidence>
<protein>
    <recommendedName>
        <fullName evidence="2">histidine kinase</fullName>
        <ecNumber evidence="2">2.7.13.3</ecNumber>
    </recommendedName>
</protein>
<dbReference type="Proteomes" id="UP000192906">
    <property type="component" value="Unassembled WGS sequence"/>
</dbReference>
<keyword evidence="4" id="KW-0808">Transferase</keyword>
<dbReference type="InterPro" id="IPR035965">
    <property type="entry name" value="PAS-like_dom_sf"/>
</dbReference>
<dbReference type="STRING" id="1519643.SAMN06295933_2662"/>
<keyword evidence="6 11" id="KW-0418">Kinase</keyword>
<evidence type="ECO:0000256" key="4">
    <source>
        <dbReference type="ARBA" id="ARBA00022679"/>
    </source>
</evidence>
<dbReference type="SMART" id="SM00387">
    <property type="entry name" value="HATPase_c"/>
    <property type="match status" value="1"/>
</dbReference>
<dbReference type="Pfam" id="PF13426">
    <property type="entry name" value="PAS_9"/>
    <property type="match status" value="1"/>
</dbReference>
<dbReference type="PROSITE" id="PS50112">
    <property type="entry name" value="PAS"/>
    <property type="match status" value="1"/>
</dbReference>
<dbReference type="AlphaFoldDB" id="A0A1X7E559"/>
<name>A0A1X7E559_9BACT</name>
<evidence type="ECO:0000259" key="9">
    <source>
        <dbReference type="PROSITE" id="PS50109"/>
    </source>
</evidence>
<evidence type="ECO:0000256" key="2">
    <source>
        <dbReference type="ARBA" id="ARBA00012438"/>
    </source>
</evidence>
<dbReference type="InterPro" id="IPR004358">
    <property type="entry name" value="Sig_transdc_His_kin-like_C"/>
</dbReference>
<dbReference type="InterPro" id="IPR036890">
    <property type="entry name" value="HATPase_C_sf"/>
</dbReference>
<dbReference type="InterPro" id="IPR003594">
    <property type="entry name" value="HATPase_dom"/>
</dbReference>
<dbReference type="Gene3D" id="1.10.287.130">
    <property type="match status" value="1"/>
</dbReference>
<dbReference type="SUPFAM" id="SSF55874">
    <property type="entry name" value="ATPase domain of HSP90 chaperone/DNA topoisomerase II/histidine kinase"/>
    <property type="match status" value="1"/>
</dbReference>
<evidence type="ECO:0000313" key="12">
    <source>
        <dbReference type="Proteomes" id="UP000192906"/>
    </source>
</evidence>
<dbReference type="EC" id="2.7.13.3" evidence="2"/>
<dbReference type="SUPFAM" id="SSF55785">
    <property type="entry name" value="PYP-like sensor domain (PAS domain)"/>
    <property type="match status" value="1"/>
</dbReference>
<dbReference type="InterPro" id="IPR003661">
    <property type="entry name" value="HisK_dim/P_dom"/>
</dbReference>
<evidence type="ECO:0000256" key="5">
    <source>
        <dbReference type="ARBA" id="ARBA00022741"/>
    </source>
</evidence>
<dbReference type="GO" id="GO:0005524">
    <property type="term" value="F:ATP binding"/>
    <property type="evidence" value="ECO:0007669"/>
    <property type="project" value="UniProtKB-KW"/>
</dbReference>
<evidence type="ECO:0000256" key="8">
    <source>
        <dbReference type="ARBA" id="ARBA00023012"/>
    </source>
</evidence>
<accession>A0A1X7E559</accession>
<dbReference type="Pfam" id="PF02518">
    <property type="entry name" value="HATPase_c"/>
    <property type="match status" value="1"/>
</dbReference>
<keyword evidence="3" id="KW-0597">Phosphoprotein</keyword>
<sequence>MQTLAKFISDNELWLMERILSYAKAQKYTDYTSTLIEAWRISIQGLSEAIIIALNEYGDDLPQFSADENYAEDPAAVFGVIEARVHRERGISLQMFLGLYKYYRYAYVDLVRNMDTDQERKLHYEKFVERVLDRIEIAFCSEWSGLDPDNTIKELQKSNRQITNEKNKYLTIFESLNVPTILIDEHGNIDNMNPKSFSMLGITNLPGAVYYGQKGKDPEEIKGTPLSETFPWLADEIKNFISEGRPSLTIDKEVREDDDIFYYSVVMSKMLDISGKSQGGIVLIDDLTQKTEMERQLWQSHKLQGIGQLASGVSHEINTPLQFLSQNLNFLNQSFSELFEFINKLTEHLPKNISDNKYDSNVISPKDIENVDYLREEVFLAIHESQEGIEHVSTIVKALNSFTHLDYESAILLDLNEVALNVLTVSTNEWKPVAEVKTAFSHNLAKITARPGEISQAILNLIINAADSIRKKYAGSAKQGLITIGTRNVEEQVEFYINDTGIGIPNENMHHIYDLFFTTKDLGESVGEGLTRTHTIIRNLNGTITCKSVEGKGTTFLIRLPASDMD</sequence>
<evidence type="ECO:0000313" key="11">
    <source>
        <dbReference type="EMBL" id="SMF27708.1"/>
    </source>
</evidence>
<dbReference type="RefSeq" id="WP_170921424.1">
    <property type="nucleotide sequence ID" value="NZ_FWZU01000004.1"/>
</dbReference>
<feature type="domain" description="PAS" evidence="10">
    <location>
        <begin position="165"/>
        <end position="203"/>
    </location>
</feature>
<keyword evidence="5" id="KW-0547">Nucleotide-binding</keyword>
<dbReference type="CDD" id="cd00082">
    <property type="entry name" value="HisKA"/>
    <property type="match status" value="1"/>
</dbReference>
<dbReference type="GO" id="GO:0000155">
    <property type="term" value="F:phosphorelay sensor kinase activity"/>
    <property type="evidence" value="ECO:0007669"/>
    <property type="project" value="InterPro"/>
</dbReference>
<dbReference type="SUPFAM" id="SSF47384">
    <property type="entry name" value="Homodimeric domain of signal transducing histidine kinase"/>
    <property type="match status" value="1"/>
</dbReference>
<keyword evidence="7" id="KW-0067">ATP-binding</keyword>